<evidence type="ECO:0000313" key="8">
    <source>
        <dbReference type="Proteomes" id="UP001596108"/>
    </source>
</evidence>
<protein>
    <recommendedName>
        <fullName evidence="6">Ribosomal RNA small subunit methyltransferase G</fullName>
        <ecNumber evidence="6">2.1.1.-</ecNumber>
    </recommendedName>
    <alternativeName>
        <fullName evidence="6">16S rRNA 7-methylguanosine methyltransferase</fullName>
        <shortName evidence="6">16S rRNA m7G methyltransferase</shortName>
    </alternativeName>
</protein>
<dbReference type="NCBIfam" id="TIGR00138">
    <property type="entry name" value="rsmG_gidB"/>
    <property type="match status" value="1"/>
</dbReference>
<evidence type="ECO:0000256" key="2">
    <source>
        <dbReference type="ARBA" id="ARBA00022552"/>
    </source>
</evidence>
<comment type="similarity">
    <text evidence="6">Belongs to the methyltransferase superfamily. RNA methyltransferase RsmG family.</text>
</comment>
<keyword evidence="2 6" id="KW-0698">rRNA processing</keyword>
<name>A0ABW0QXE2_9BACL</name>
<feature type="binding site" evidence="6">
    <location>
        <begin position="130"/>
        <end position="131"/>
    </location>
    <ligand>
        <name>S-adenosyl-L-methionine</name>
        <dbReference type="ChEBI" id="CHEBI:59789"/>
    </ligand>
</feature>
<feature type="binding site" evidence="6">
    <location>
        <position position="79"/>
    </location>
    <ligand>
        <name>S-adenosyl-L-methionine</name>
        <dbReference type="ChEBI" id="CHEBI:59789"/>
    </ligand>
</feature>
<dbReference type="Gene3D" id="3.40.50.150">
    <property type="entry name" value="Vaccinia Virus protein VP39"/>
    <property type="match status" value="1"/>
</dbReference>
<dbReference type="CDD" id="cd02440">
    <property type="entry name" value="AdoMet_MTases"/>
    <property type="match status" value="1"/>
</dbReference>
<comment type="caution">
    <text evidence="7">The sequence shown here is derived from an EMBL/GenBank/DDBJ whole genome shotgun (WGS) entry which is preliminary data.</text>
</comment>
<dbReference type="GO" id="GO:0008168">
    <property type="term" value="F:methyltransferase activity"/>
    <property type="evidence" value="ECO:0007669"/>
    <property type="project" value="UniProtKB-KW"/>
</dbReference>
<dbReference type="RefSeq" id="WP_378111474.1">
    <property type="nucleotide sequence ID" value="NZ_JBHSNC010000025.1"/>
</dbReference>
<dbReference type="GO" id="GO:0032259">
    <property type="term" value="P:methylation"/>
    <property type="evidence" value="ECO:0007669"/>
    <property type="project" value="UniProtKB-KW"/>
</dbReference>
<comment type="subcellular location">
    <subcellularLocation>
        <location evidence="6">Cytoplasm</location>
    </subcellularLocation>
</comment>
<evidence type="ECO:0000256" key="3">
    <source>
        <dbReference type="ARBA" id="ARBA00022603"/>
    </source>
</evidence>
<comment type="caution">
    <text evidence="6">Lacks conserved residue(s) required for the propagation of feature annotation.</text>
</comment>
<evidence type="ECO:0000256" key="1">
    <source>
        <dbReference type="ARBA" id="ARBA00022490"/>
    </source>
</evidence>
<dbReference type="EMBL" id="JBHSNC010000025">
    <property type="protein sequence ID" value="MFC5529588.1"/>
    <property type="molecule type" value="Genomic_DNA"/>
</dbReference>
<feature type="binding site" evidence="6">
    <location>
        <position position="149"/>
    </location>
    <ligand>
        <name>S-adenosyl-L-methionine</name>
        <dbReference type="ChEBI" id="CHEBI:59789"/>
    </ligand>
</feature>
<dbReference type="PANTHER" id="PTHR31760">
    <property type="entry name" value="S-ADENOSYL-L-METHIONINE-DEPENDENT METHYLTRANSFERASES SUPERFAMILY PROTEIN"/>
    <property type="match status" value="1"/>
</dbReference>
<keyword evidence="4 6" id="KW-0808">Transferase</keyword>
<keyword evidence="8" id="KW-1185">Reference proteome</keyword>
<dbReference type="PANTHER" id="PTHR31760:SF0">
    <property type="entry name" value="S-ADENOSYL-L-METHIONINE-DEPENDENT METHYLTRANSFERASES SUPERFAMILY PROTEIN"/>
    <property type="match status" value="1"/>
</dbReference>
<proteinExistence type="inferred from homology"/>
<keyword evidence="5 6" id="KW-0949">S-adenosyl-L-methionine</keyword>
<gene>
    <name evidence="6 7" type="primary">rsmG</name>
    <name evidence="7" type="ORF">ACFPQ4_09015</name>
</gene>
<dbReference type="SUPFAM" id="SSF53335">
    <property type="entry name" value="S-adenosyl-L-methionine-dependent methyltransferases"/>
    <property type="match status" value="1"/>
</dbReference>
<evidence type="ECO:0000256" key="4">
    <source>
        <dbReference type="ARBA" id="ARBA00022679"/>
    </source>
</evidence>
<dbReference type="Pfam" id="PF02527">
    <property type="entry name" value="GidB"/>
    <property type="match status" value="1"/>
</dbReference>
<dbReference type="HAMAP" id="MF_00074">
    <property type="entry name" value="16SrRNA_methyltr_G"/>
    <property type="match status" value="1"/>
</dbReference>
<accession>A0ABW0QXE2</accession>
<evidence type="ECO:0000313" key="7">
    <source>
        <dbReference type="EMBL" id="MFC5529588.1"/>
    </source>
</evidence>
<sequence length="253" mass="27890">MDTTQQLFAERLAPLGITLSANQLKQFETYYKLLVEWNEKMNLTGITEREAVYEKHFYDSLTLVKAISFKEVSSLADIGSGAGFPSIPLAIAYPHLKVTIVDSLAKRIKFLEEVTSQLGLSLVTALHGRAEDVARLKAHRDQYDVVSARAVARLAVLNEFCLPFVRVGGTFVAMKGTDLSEEITESKYSIDKLNGKLVRVDQMKLPSDGADRHLVIITKMSATPTIYPRKAGVPLKTPLVKPGNKPGSQSITL</sequence>
<dbReference type="InterPro" id="IPR003682">
    <property type="entry name" value="rRNA_ssu_MeTfrase_G"/>
</dbReference>
<dbReference type="Proteomes" id="UP001596108">
    <property type="component" value="Unassembled WGS sequence"/>
</dbReference>
<feature type="binding site" evidence="6">
    <location>
        <position position="84"/>
    </location>
    <ligand>
        <name>S-adenosyl-L-methionine</name>
        <dbReference type="ChEBI" id="CHEBI:59789"/>
    </ligand>
</feature>
<dbReference type="InterPro" id="IPR029063">
    <property type="entry name" value="SAM-dependent_MTases_sf"/>
</dbReference>
<dbReference type="EC" id="2.1.1.-" evidence="6"/>
<keyword evidence="3 6" id="KW-0489">Methyltransferase</keyword>
<comment type="function">
    <text evidence="6">Specifically methylates the N7 position of guanine in position 535 of 16S rRNA.</text>
</comment>
<dbReference type="PIRSF" id="PIRSF003078">
    <property type="entry name" value="GidB"/>
    <property type="match status" value="1"/>
</dbReference>
<evidence type="ECO:0000256" key="5">
    <source>
        <dbReference type="ARBA" id="ARBA00022691"/>
    </source>
</evidence>
<reference evidence="8" key="1">
    <citation type="journal article" date="2019" name="Int. J. Syst. Evol. Microbiol.">
        <title>The Global Catalogue of Microorganisms (GCM) 10K type strain sequencing project: providing services to taxonomists for standard genome sequencing and annotation.</title>
        <authorList>
            <consortium name="The Broad Institute Genomics Platform"/>
            <consortium name="The Broad Institute Genome Sequencing Center for Infectious Disease"/>
            <person name="Wu L."/>
            <person name="Ma J."/>
        </authorList>
    </citation>
    <scope>NUCLEOTIDE SEQUENCE [LARGE SCALE GENOMIC DNA]</scope>
    <source>
        <strain evidence="8">CGMCC 1.18578</strain>
    </source>
</reference>
<evidence type="ECO:0000256" key="6">
    <source>
        <dbReference type="HAMAP-Rule" id="MF_00074"/>
    </source>
</evidence>
<keyword evidence="1 6" id="KW-0963">Cytoplasm</keyword>
<organism evidence="7 8">
    <name type="scientific">Cohnella yongneupensis</name>
    <dbReference type="NCBI Taxonomy" id="425006"/>
    <lineage>
        <taxon>Bacteria</taxon>
        <taxon>Bacillati</taxon>
        <taxon>Bacillota</taxon>
        <taxon>Bacilli</taxon>
        <taxon>Bacillales</taxon>
        <taxon>Paenibacillaceae</taxon>
        <taxon>Cohnella</taxon>
    </lineage>
</organism>